<evidence type="ECO:0000256" key="2">
    <source>
        <dbReference type="PIRSR" id="PIRSR602401-1"/>
    </source>
</evidence>
<sequence>MAFGREFGMLNQDIDDNGIWQVMGRFAVIVSTCCHVPWADYLVHRSPLAVSDMGELSEQFAQTRLADSAKMKDLWYHLDMLIRMIQTDQAGLENSKPAYEDTVADARVAILAGADTTVTSLAAFFYYMIRHPKEFALLREEIDRVYPSGSDATNVSKQSELVYEWEEEDDLVGPSVSDTESEDADFLDEADLWDPADAQKAVLKVKESSSRRYTSHIALEMDRTKKFMGLSPLLIVFPRFDPERFQRAEALEYLLDSKWDSGTIEPIAEIWYFNSLLPEGTQVWTPPYAIHRSPDNFYPRPDDFAPSRWISSDENKSQVMQRAAFIPFFRGPHSCVGKVLALREMLMVIACVVQSLDIKFADGFDPDTWPEKIRDFYLTDVPPLKLNVQPRS</sequence>
<dbReference type="GO" id="GO:0004497">
    <property type="term" value="F:monooxygenase activity"/>
    <property type="evidence" value="ECO:0007669"/>
    <property type="project" value="InterPro"/>
</dbReference>
<evidence type="ECO:0000313" key="3">
    <source>
        <dbReference type="EMBL" id="KAF5374025.1"/>
    </source>
</evidence>
<dbReference type="OrthoDB" id="6692864at2759"/>
<organism evidence="3 4">
    <name type="scientific">Collybiopsis confluens</name>
    <dbReference type="NCBI Taxonomy" id="2823264"/>
    <lineage>
        <taxon>Eukaryota</taxon>
        <taxon>Fungi</taxon>
        <taxon>Dikarya</taxon>
        <taxon>Basidiomycota</taxon>
        <taxon>Agaricomycotina</taxon>
        <taxon>Agaricomycetes</taxon>
        <taxon>Agaricomycetidae</taxon>
        <taxon>Agaricales</taxon>
        <taxon>Marasmiineae</taxon>
        <taxon>Omphalotaceae</taxon>
        <taxon>Collybiopsis</taxon>
    </lineage>
</organism>
<dbReference type="GO" id="GO:0005506">
    <property type="term" value="F:iron ion binding"/>
    <property type="evidence" value="ECO:0007669"/>
    <property type="project" value="InterPro"/>
</dbReference>
<dbReference type="GO" id="GO:0020037">
    <property type="term" value="F:heme binding"/>
    <property type="evidence" value="ECO:0007669"/>
    <property type="project" value="InterPro"/>
</dbReference>
<evidence type="ECO:0000313" key="4">
    <source>
        <dbReference type="Proteomes" id="UP000518752"/>
    </source>
</evidence>
<dbReference type="PRINTS" id="PR00463">
    <property type="entry name" value="EP450I"/>
</dbReference>
<dbReference type="PRINTS" id="PR00385">
    <property type="entry name" value="P450"/>
</dbReference>
<dbReference type="PANTHER" id="PTHR24305">
    <property type="entry name" value="CYTOCHROME P450"/>
    <property type="match status" value="1"/>
</dbReference>
<dbReference type="Gene3D" id="1.10.630.10">
    <property type="entry name" value="Cytochrome P450"/>
    <property type="match status" value="2"/>
</dbReference>
<dbReference type="InterPro" id="IPR001128">
    <property type="entry name" value="Cyt_P450"/>
</dbReference>
<evidence type="ECO:0008006" key="5">
    <source>
        <dbReference type="Google" id="ProtNLM"/>
    </source>
</evidence>
<dbReference type="InterPro" id="IPR002401">
    <property type="entry name" value="Cyt_P450_E_grp-I"/>
</dbReference>
<keyword evidence="4" id="KW-1185">Reference proteome</keyword>
<dbReference type="InterPro" id="IPR050121">
    <property type="entry name" value="Cytochrome_P450_monoxygenase"/>
</dbReference>
<comment type="caution">
    <text evidence="3">The sequence shown here is derived from an EMBL/GenBank/DDBJ whole genome shotgun (WGS) entry which is preliminary data.</text>
</comment>
<dbReference type="Proteomes" id="UP000518752">
    <property type="component" value="Unassembled WGS sequence"/>
</dbReference>
<dbReference type="PANTHER" id="PTHR24305:SF78">
    <property type="entry name" value="P450, PUTATIVE (EUROFUNG)-RELATED"/>
    <property type="match status" value="1"/>
</dbReference>
<keyword evidence="2" id="KW-0349">Heme</keyword>
<dbReference type="InterPro" id="IPR036396">
    <property type="entry name" value="Cyt_P450_sf"/>
</dbReference>
<feature type="binding site" description="axial binding residue" evidence="2">
    <location>
        <position position="335"/>
    </location>
    <ligand>
        <name>heme</name>
        <dbReference type="ChEBI" id="CHEBI:30413"/>
    </ligand>
    <ligandPart>
        <name>Fe</name>
        <dbReference type="ChEBI" id="CHEBI:18248"/>
    </ligandPart>
</feature>
<evidence type="ECO:0000256" key="1">
    <source>
        <dbReference type="ARBA" id="ARBA00005179"/>
    </source>
</evidence>
<dbReference type="EMBL" id="JAACJN010000104">
    <property type="protein sequence ID" value="KAF5374025.1"/>
    <property type="molecule type" value="Genomic_DNA"/>
</dbReference>
<reference evidence="3 4" key="1">
    <citation type="journal article" date="2020" name="ISME J.">
        <title>Uncovering the hidden diversity of litter-decomposition mechanisms in mushroom-forming fungi.</title>
        <authorList>
            <person name="Floudas D."/>
            <person name="Bentzer J."/>
            <person name="Ahren D."/>
            <person name="Johansson T."/>
            <person name="Persson P."/>
            <person name="Tunlid A."/>
        </authorList>
    </citation>
    <scope>NUCLEOTIDE SEQUENCE [LARGE SCALE GENOMIC DNA]</scope>
    <source>
        <strain evidence="3 4">CBS 406.79</strain>
    </source>
</reference>
<dbReference type="GO" id="GO:0016705">
    <property type="term" value="F:oxidoreductase activity, acting on paired donors, with incorporation or reduction of molecular oxygen"/>
    <property type="evidence" value="ECO:0007669"/>
    <property type="project" value="InterPro"/>
</dbReference>
<dbReference type="SUPFAM" id="SSF48264">
    <property type="entry name" value="Cytochrome P450"/>
    <property type="match status" value="1"/>
</dbReference>
<comment type="cofactor">
    <cofactor evidence="2">
        <name>heme</name>
        <dbReference type="ChEBI" id="CHEBI:30413"/>
    </cofactor>
</comment>
<gene>
    <name evidence="3" type="ORF">D9757_010068</name>
</gene>
<name>A0A8H5H071_9AGAR</name>
<dbReference type="AlphaFoldDB" id="A0A8H5H071"/>
<dbReference type="Pfam" id="PF00067">
    <property type="entry name" value="p450"/>
    <property type="match status" value="2"/>
</dbReference>
<proteinExistence type="predicted"/>
<comment type="pathway">
    <text evidence="1">Secondary metabolite biosynthesis.</text>
</comment>
<keyword evidence="2" id="KW-0408">Iron</keyword>
<keyword evidence="2" id="KW-0479">Metal-binding</keyword>
<protein>
    <recommendedName>
        <fullName evidence="5">Cytochrome P450</fullName>
    </recommendedName>
</protein>
<accession>A0A8H5H071</accession>